<dbReference type="InterPro" id="IPR046927">
    <property type="entry name" value="GREB1-like_C"/>
</dbReference>
<comment type="caution">
    <text evidence="5">The sequence shown here is derived from an EMBL/GenBank/DDBJ whole genome shotgun (WGS) entry which is preliminary data.</text>
</comment>
<feature type="domain" description="GREB1-like circularly permuted SF2 helicase" evidence="4">
    <location>
        <begin position="36"/>
        <end position="188"/>
    </location>
</feature>
<gene>
    <name evidence="5" type="ORF">GOODEAATRI_020516</name>
</gene>
<evidence type="ECO:0000259" key="3">
    <source>
        <dbReference type="Pfam" id="PF20691"/>
    </source>
</evidence>
<dbReference type="Pfam" id="PF20267">
    <property type="entry name" value="GREB1_C"/>
    <property type="match status" value="1"/>
</dbReference>
<dbReference type="InterPro" id="IPR028422">
    <property type="entry name" value="GREB1"/>
</dbReference>
<feature type="compositionally biased region" description="Low complexity" evidence="1">
    <location>
        <begin position="64"/>
        <end position="90"/>
    </location>
</feature>
<feature type="region of interest" description="Disordered" evidence="1">
    <location>
        <begin position="48"/>
        <end position="102"/>
    </location>
</feature>
<feature type="domain" description="TET-Associated Glycosyltransferase" evidence="3">
    <location>
        <begin position="263"/>
        <end position="356"/>
    </location>
</feature>
<evidence type="ECO:0000313" key="6">
    <source>
        <dbReference type="Proteomes" id="UP001476798"/>
    </source>
</evidence>
<dbReference type="Pfam" id="PF20691">
    <property type="entry name" value="TAGT"/>
    <property type="match status" value="2"/>
</dbReference>
<evidence type="ECO:0008006" key="7">
    <source>
        <dbReference type="Google" id="ProtNLM"/>
    </source>
</evidence>
<evidence type="ECO:0000259" key="2">
    <source>
        <dbReference type="Pfam" id="PF20267"/>
    </source>
</evidence>
<evidence type="ECO:0000259" key="4">
    <source>
        <dbReference type="Pfam" id="PF20692"/>
    </source>
</evidence>
<sequence>SLVENGVSSSDLADLFQKPSTSTSQPEGLVTSDMATLTEVFKQECDSLGSQLSSNPLKAPNATPSHYSSSSSSSPSTSSSSTQRPSQSTQCGRTSKPSRVLPRTVILSRAAYNLLSGESGSQLSSFSLLPHADVSWSSPLRPLITHNLQGAEQSLYYRQWTVARQHHADYEAPPVPHPRRLLLSGPPQDPDLLKSPIFTPTTERQEHALLNLFHAMEGATHLHILVVKQFEMPHYRKYWPNHILLVLPAMFNNAGVDGSSALTNVSLKTVLQHMENTPKISLYAMCGVRKWSSTLARKTPRNPYSRCHLHDFVLLNVDLTQNVQYSCEEVDFNLRVNSSGLLMCRFNNFSLMKKHIPVVPAGKFPAELQPQTVSEGCSEQQQPSSIAVCYINSRPHSTNLNHQGLVFSGLLLYLCDSFVVSGLLKKFRFLKGDTTLYLQIGFKELPILSLYNHGFQWEFI</sequence>
<feature type="compositionally biased region" description="Polar residues" evidence="1">
    <location>
        <begin position="1"/>
        <end position="11"/>
    </location>
</feature>
<protein>
    <recommendedName>
        <fullName evidence="7">GREB1-like protein</fullName>
    </recommendedName>
</protein>
<evidence type="ECO:0000256" key="1">
    <source>
        <dbReference type="SAM" id="MobiDB-lite"/>
    </source>
</evidence>
<feature type="domain" description="GREB1-like C-terminal" evidence="2">
    <location>
        <begin position="384"/>
        <end position="435"/>
    </location>
</feature>
<evidence type="ECO:0000313" key="5">
    <source>
        <dbReference type="EMBL" id="MEQ2182264.1"/>
    </source>
</evidence>
<organism evidence="5 6">
    <name type="scientific">Goodea atripinnis</name>
    <dbReference type="NCBI Taxonomy" id="208336"/>
    <lineage>
        <taxon>Eukaryota</taxon>
        <taxon>Metazoa</taxon>
        <taxon>Chordata</taxon>
        <taxon>Craniata</taxon>
        <taxon>Vertebrata</taxon>
        <taxon>Euteleostomi</taxon>
        <taxon>Actinopterygii</taxon>
        <taxon>Neopterygii</taxon>
        <taxon>Teleostei</taxon>
        <taxon>Neoteleostei</taxon>
        <taxon>Acanthomorphata</taxon>
        <taxon>Ovalentaria</taxon>
        <taxon>Atherinomorphae</taxon>
        <taxon>Cyprinodontiformes</taxon>
        <taxon>Goodeidae</taxon>
        <taxon>Goodea</taxon>
    </lineage>
</organism>
<dbReference type="EMBL" id="JAHRIO010071884">
    <property type="protein sequence ID" value="MEQ2182264.1"/>
    <property type="molecule type" value="Genomic_DNA"/>
</dbReference>
<proteinExistence type="predicted"/>
<accession>A0ABV0PFK0</accession>
<dbReference type="PANTHER" id="PTHR15720">
    <property type="entry name" value="GREB1-RELATED"/>
    <property type="match status" value="1"/>
</dbReference>
<feature type="non-terminal residue" evidence="5">
    <location>
        <position position="1"/>
    </location>
</feature>
<dbReference type="InterPro" id="IPR048657">
    <property type="entry name" value="GREB1-like_cpSF2"/>
</dbReference>
<dbReference type="Pfam" id="PF20692">
    <property type="entry name" value="cpSF2-GREB1"/>
    <property type="match status" value="1"/>
</dbReference>
<feature type="domain" description="TET-Associated Glycosyltransferase" evidence="3">
    <location>
        <begin position="196"/>
        <end position="256"/>
    </location>
</feature>
<name>A0ABV0PFK0_9TELE</name>
<feature type="region of interest" description="Disordered" evidence="1">
    <location>
        <begin position="1"/>
        <end position="31"/>
    </location>
</feature>
<dbReference type="InterPro" id="IPR049100">
    <property type="entry name" value="TAGT"/>
</dbReference>
<dbReference type="Proteomes" id="UP001476798">
    <property type="component" value="Unassembled WGS sequence"/>
</dbReference>
<keyword evidence="6" id="KW-1185">Reference proteome</keyword>
<dbReference type="PANTHER" id="PTHR15720:SF12">
    <property type="entry name" value="GREB1-LIKE PROTEIN"/>
    <property type="match status" value="1"/>
</dbReference>
<reference evidence="5 6" key="1">
    <citation type="submission" date="2021-06" db="EMBL/GenBank/DDBJ databases">
        <authorList>
            <person name="Palmer J.M."/>
        </authorList>
    </citation>
    <scope>NUCLEOTIDE SEQUENCE [LARGE SCALE GENOMIC DNA]</scope>
    <source>
        <strain evidence="5 6">GA_2019</strain>
        <tissue evidence="5">Muscle</tissue>
    </source>
</reference>